<keyword evidence="2" id="KW-1133">Transmembrane helix</keyword>
<dbReference type="SUPFAM" id="SSF103473">
    <property type="entry name" value="MFS general substrate transporter"/>
    <property type="match status" value="1"/>
</dbReference>
<organism evidence="3 4">
    <name type="scientific">Pelagicoccus mobilis</name>
    <dbReference type="NCBI Taxonomy" id="415221"/>
    <lineage>
        <taxon>Bacteria</taxon>
        <taxon>Pseudomonadati</taxon>
        <taxon>Verrucomicrobiota</taxon>
        <taxon>Opitutia</taxon>
        <taxon>Puniceicoccales</taxon>
        <taxon>Pelagicoccaceae</taxon>
        <taxon>Pelagicoccus</taxon>
    </lineage>
</organism>
<feature type="transmembrane region" description="Helical" evidence="2">
    <location>
        <begin position="245"/>
        <end position="269"/>
    </location>
</feature>
<name>A0A934RVP3_9BACT</name>
<feature type="transmembrane region" description="Helical" evidence="2">
    <location>
        <begin position="440"/>
        <end position="464"/>
    </location>
</feature>
<dbReference type="GO" id="GO:0008643">
    <property type="term" value="P:carbohydrate transport"/>
    <property type="evidence" value="ECO:0007669"/>
    <property type="project" value="InterPro"/>
</dbReference>
<dbReference type="GO" id="GO:0005886">
    <property type="term" value="C:plasma membrane"/>
    <property type="evidence" value="ECO:0007669"/>
    <property type="project" value="TreeGrafter"/>
</dbReference>
<dbReference type="Proteomes" id="UP000617628">
    <property type="component" value="Unassembled WGS sequence"/>
</dbReference>
<keyword evidence="2" id="KW-0472">Membrane</keyword>
<dbReference type="Pfam" id="PF13347">
    <property type="entry name" value="MFS_2"/>
    <property type="match status" value="1"/>
</dbReference>
<dbReference type="Gene3D" id="1.20.1250.20">
    <property type="entry name" value="MFS general substrate transporter like domains"/>
    <property type="match status" value="2"/>
</dbReference>
<dbReference type="InterPro" id="IPR036259">
    <property type="entry name" value="MFS_trans_sf"/>
</dbReference>
<feature type="transmembrane region" description="Helical" evidence="2">
    <location>
        <begin position="215"/>
        <end position="233"/>
    </location>
</feature>
<feature type="transmembrane region" description="Helical" evidence="2">
    <location>
        <begin position="114"/>
        <end position="133"/>
    </location>
</feature>
<evidence type="ECO:0000313" key="3">
    <source>
        <dbReference type="EMBL" id="MBK1876014.1"/>
    </source>
</evidence>
<dbReference type="PANTHER" id="PTHR11328:SF24">
    <property type="entry name" value="MAJOR FACILITATOR SUPERFAMILY (MFS) PROFILE DOMAIN-CONTAINING PROTEIN"/>
    <property type="match status" value="1"/>
</dbReference>
<feature type="transmembrane region" description="Helical" evidence="2">
    <location>
        <begin position="400"/>
        <end position="419"/>
    </location>
</feature>
<sequence>MESARSSHKAATRSKIAWGSGAVADALMNNTVGVLFLAIYSLGYGLSASLLGLIMFVPRIWDMFTDPMMGNISDNTRTRWGRRRPYLPIGGALAGLFFFLMWAPSTDWGESTKLVFFLVMLLLFYTAYTIFAIPWNGLGLELSDDYADRSSVQGYRIFIAMMATFLYPYAYKFCFDFTPAIGDSIAKIEEILVRGAEGSVWDSVDFFGNWVYHKILILFQPLVESFFSLYFSVFPERASLEKVELNGVVCVGAFFGVLMFVFATIPALFTKERKDRLVRQERTGFVDAMKVVTRDKNLLSVGAAIFGIFLGFISTQALQLYINIYYVFGELPIAEAKALSGAMGGKVGIVYALVGLGSVPLIGYATRRFGKRSVMVGGLGLVACGCVLSFFLFSPGAPQMQLLLPVFFAAGLNCVWINSNSLVADICDLDELKNGKRREGIFGATLAWISKLGLAVALLLSGLIVDLTGVNPELDQLQSADTVFRMRLAYALIPTVCLFVSIYLASRCSLTEAMARETRAKLDSSAV</sequence>
<comment type="similarity">
    <text evidence="1">Belongs to the sodium:galactoside symporter (TC 2.A.2) family.</text>
</comment>
<feature type="transmembrane region" description="Helical" evidence="2">
    <location>
        <begin position="484"/>
        <end position="506"/>
    </location>
</feature>
<proteinExistence type="inferred from homology"/>
<dbReference type="PANTHER" id="PTHR11328">
    <property type="entry name" value="MAJOR FACILITATOR SUPERFAMILY DOMAIN-CONTAINING PROTEIN"/>
    <property type="match status" value="1"/>
</dbReference>
<comment type="caution">
    <text evidence="3">The sequence shown here is derived from an EMBL/GenBank/DDBJ whole genome shotgun (WGS) entry which is preliminary data.</text>
</comment>
<dbReference type="GO" id="GO:0015293">
    <property type="term" value="F:symporter activity"/>
    <property type="evidence" value="ECO:0007669"/>
    <property type="project" value="InterPro"/>
</dbReference>
<feature type="transmembrane region" description="Helical" evidence="2">
    <location>
        <begin position="373"/>
        <end position="394"/>
    </location>
</feature>
<dbReference type="EMBL" id="JAENIL010000005">
    <property type="protein sequence ID" value="MBK1876014.1"/>
    <property type="molecule type" value="Genomic_DNA"/>
</dbReference>
<evidence type="ECO:0000256" key="1">
    <source>
        <dbReference type="ARBA" id="ARBA00009617"/>
    </source>
</evidence>
<feature type="transmembrane region" description="Helical" evidence="2">
    <location>
        <begin position="34"/>
        <end position="61"/>
    </location>
</feature>
<reference evidence="3" key="1">
    <citation type="submission" date="2021-01" db="EMBL/GenBank/DDBJ databases">
        <title>Modified the classification status of verrucomicrobia.</title>
        <authorList>
            <person name="Feng X."/>
        </authorList>
    </citation>
    <scope>NUCLEOTIDE SEQUENCE</scope>
    <source>
        <strain evidence="3">KCTC 13126</strain>
    </source>
</reference>
<keyword evidence="2" id="KW-0812">Transmembrane</keyword>
<protein>
    <submittedName>
        <fullName evidence="3">MFS transporter</fullName>
    </submittedName>
</protein>
<feature type="transmembrane region" description="Helical" evidence="2">
    <location>
        <begin position="298"/>
        <end position="328"/>
    </location>
</feature>
<accession>A0A934RVP3</accession>
<keyword evidence="4" id="KW-1185">Reference proteome</keyword>
<evidence type="ECO:0000256" key="2">
    <source>
        <dbReference type="SAM" id="Phobius"/>
    </source>
</evidence>
<feature type="transmembrane region" description="Helical" evidence="2">
    <location>
        <begin position="85"/>
        <end position="102"/>
    </location>
</feature>
<dbReference type="AlphaFoldDB" id="A0A934RVP3"/>
<feature type="transmembrane region" description="Helical" evidence="2">
    <location>
        <begin position="348"/>
        <end position="366"/>
    </location>
</feature>
<evidence type="ECO:0000313" key="4">
    <source>
        <dbReference type="Proteomes" id="UP000617628"/>
    </source>
</evidence>
<gene>
    <name evidence="3" type="ORF">JIN87_03985</name>
</gene>
<dbReference type="InterPro" id="IPR039672">
    <property type="entry name" value="MFS_2"/>
</dbReference>
<feature type="transmembrane region" description="Helical" evidence="2">
    <location>
        <begin position="153"/>
        <end position="171"/>
    </location>
</feature>